<dbReference type="PANTHER" id="PTHR13847">
    <property type="entry name" value="SARCOSINE DEHYDROGENASE-RELATED"/>
    <property type="match status" value="1"/>
</dbReference>
<dbReference type="EMBL" id="JAQQFM010000014">
    <property type="protein sequence ID" value="MFL9927363.1"/>
    <property type="molecule type" value="Genomic_DNA"/>
</dbReference>
<reference evidence="3 4" key="1">
    <citation type="journal article" date="2024" name="Chem. Sci.">
        <title>Discovery of megapolipeptins by genome mining of a Burkholderiales bacteria collection.</title>
        <authorList>
            <person name="Paulo B.S."/>
            <person name="Recchia M.J.J."/>
            <person name="Lee S."/>
            <person name="Fergusson C.H."/>
            <person name="Romanowski S.B."/>
            <person name="Hernandez A."/>
            <person name="Krull N."/>
            <person name="Liu D.Y."/>
            <person name="Cavanagh H."/>
            <person name="Bos A."/>
            <person name="Gray C.A."/>
            <person name="Murphy B.T."/>
            <person name="Linington R.G."/>
            <person name="Eustaquio A.S."/>
        </authorList>
    </citation>
    <scope>NUCLEOTIDE SEQUENCE [LARGE SCALE GENOMIC DNA]</scope>
    <source>
        <strain evidence="3 4">RL21-008-BIB-A</strain>
    </source>
</reference>
<evidence type="ECO:0000256" key="1">
    <source>
        <dbReference type="ARBA" id="ARBA00023002"/>
    </source>
</evidence>
<protein>
    <submittedName>
        <fullName evidence="3">FAD-binding oxidoreductase</fullName>
    </submittedName>
</protein>
<organism evidence="3 4">
    <name type="scientific">Herbaspirillum lusitanum</name>
    <dbReference type="NCBI Taxonomy" id="213312"/>
    <lineage>
        <taxon>Bacteria</taxon>
        <taxon>Pseudomonadati</taxon>
        <taxon>Pseudomonadota</taxon>
        <taxon>Betaproteobacteria</taxon>
        <taxon>Burkholderiales</taxon>
        <taxon>Oxalobacteraceae</taxon>
        <taxon>Herbaspirillum</taxon>
    </lineage>
</organism>
<dbReference type="PANTHER" id="PTHR13847:SF281">
    <property type="entry name" value="FAD DEPENDENT OXIDOREDUCTASE DOMAIN-CONTAINING PROTEIN"/>
    <property type="match status" value="1"/>
</dbReference>
<dbReference type="InterPro" id="IPR036188">
    <property type="entry name" value="FAD/NAD-bd_sf"/>
</dbReference>
<gene>
    <name evidence="3" type="ORF">PQR62_24025</name>
</gene>
<evidence type="ECO:0000259" key="2">
    <source>
        <dbReference type="Pfam" id="PF01266"/>
    </source>
</evidence>
<evidence type="ECO:0000313" key="3">
    <source>
        <dbReference type="EMBL" id="MFL9927363.1"/>
    </source>
</evidence>
<accession>A0ABW9AEN0</accession>
<comment type="caution">
    <text evidence="3">The sequence shown here is derived from an EMBL/GenBank/DDBJ whole genome shotgun (WGS) entry which is preliminary data.</text>
</comment>
<feature type="domain" description="FAD dependent oxidoreductase" evidence="2">
    <location>
        <begin position="36"/>
        <end position="387"/>
    </location>
</feature>
<evidence type="ECO:0000313" key="4">
    <source>
        <dbReference type="Proteomes" id="UP001629246"/>
    </source>
</evidence>
<dbReference type="InterPro" id="IPR006076">
    <property type="entry name" value="FAD-dep_OxRdtase"/>
</dbReference>
<keyword evidence="1" id="KW-0560">Oxidoreductase</keyword>
<dbReference type="RefSeq" id="WP_408160604.1">
    <property type="nucleotide sequence ID" value="NZ_JAQQFM010000014.1"/>
</dbReference>
<sequence>MANSKQLLADNFNTNPYWWDAAPPETALDDLPGKVDVVVVGSGYCGLTAAAEMAGGGASVAVLDAQELGIGGSTRSGGMVSSGQKLVVSNAISGVSPDRLERLLRESLASFDYLKELVQTESLDADLHISGRFFGAYTPAHFERLRGQGQLLREKTGVTVHEIQRKDQHAVIGSDYYHGGIVVDEYGGLHTAKYHRSLRDLARRRGAGLFSHAPVDRIERAGSGFRVVTGRGSISAAHVVLATNGYTGGVVPYLQKRVVPVASYQIATAPLPAGLMTRLIPGRRMISDSKRNLFYIRPSPDGTRILFGSRPTINDIPEREAAGLLHRKLVEVWPELQDVQITNCWKGYVAMTWDKIAHIGEQDGLHYAVGCNGNGVALMTYLGSRIARKVLAKADAACAFDEGSFPGSPLGGAQSWVVPFGAALYRIGDRFDALGRRN</sequence>
<dbReference type="Gene3D" id="3.50.50.60">
    <property type="entry name" value="FAD/NAD(P)-binding domain"/>
    <property type="match status" value="1"/>
</dbReference>
<name>A0ABW9AEN0_9BURK</name>
<dbReference type="Gene3D" id="3.30.9.10">
    <property type="entry name" value="D-Amino Acid Oxidase, subunit A, domain 2"/>
    <property type="match status" value="1"/>
</dbReference>
<keyword evidence="4" id="KW-1185">Reference proteome</keyword>
<dbReference type="SUPFAM" id="SSF51905">
    <property type="entry name" value="FAD/NAD(P)-binding domain"/>
    <property type="match status" value="1"/>
</dbReference>
<dbReference type="Proteomes" id="UP001629246">
    <property type="component" value="Unassembled WGS sequence"/>
</dbReference>
<proteinExistence type="predicted"/>
<dbReference type="Pfam" id="PF01266">
    <property type="entry name" value="DAO"/>
    <property type="match status" value="1"/>
</dbReference>